<organism evidence="11 12">
    <name type="scientific">Effusibacillus dendaii</name>
    <dbReference type="NCBI Taxonomy" id="2743772"/>
    <lineage>
        <taxon>Bacteria</taxon>
        <taxon>Bacillati</taxon>
        <taxon>Bacillota</taxon>
        <taxon>Bacilli</taxon>
        <taxon>Bacillales</taxon>
        <taxon>Alicyclobacillaceae</taxon>
        <taxon>Effusibacillus</taxon>
    </lineage>
</organism>
<comment type="pathway">
    <text evidence="1">Lipid metabolism; fatty acid beta-oxidation.</text>
</comment>
<evidence type="ECO:0000313" key="11">
    <source>
        <dbReference type="EMBL" id="BCJ86596.1"/>
    </source>
</evidence>
<proteinExistence type="inferred from homology"/>
<dbReference type="EMBL" id="AP023366">
    <property type="protein sequence ID" value="BCJ86596.1"/>
    <property type="molecule type" value="Genomic_DNA"/>
</dbReference>
<evidence type="ECO:0000256" key="2">
    <source>
        <dbReference type="ARBA" id="ARBA00009463"/>
    </source>
</evidence>
<dbReference type="SUPFAM" id="SSF52096">
    <property type="entry name" value="ClpP/crotonase"/>
    <property type="match status" value="1"/>
</dbReference>
<feature type="domain" description="3-hydroxyacyl-CoA dehydrogenase NAD binding" evidence="10">
    <location>
        <begin position="7"/>
        <end position="205"/>
    </location>
</feature>
<dbReference type="Pfam" id="PF02737">
    <property type="entry name" value="3HCDH_N"/>
    <property type="match status" value="1"/>
</dbReference>
<dbReference type="InterPro" id="IPR001753">
    <property type="entry name" value="Enoyl-CoA_hydra/iso"/>
</dbReference>
<dbReference type="Gene3D" id="1.10.1040.50">
    <property type="match status" value="1"/>
</dbReference>
<reference evidence="11 12" key="1">
    <citation type="submission" date="2020-08" db="EMBL/GenBank/DDBJ databases">
        <title>Complete Genome Sequence of Effusibacillus dendaii Strain skT53, Isolated from Farmland soil.</title>
        <authorList>
            <person name="Konishi T."/>
            <person name="Kawasaki H."/>
        </authorList>
    </citation>
    <scope>NUCLEOTIDE SEQUENCE [LARGE SCALE GENOMIC DNA]</scope>
    <source>
        <strain evidence="12">skT53</strain>
    </source>
</reference>
<gene>
    <name evidence="11" type="ORF">skT53_15810</name>
</gene>
<dbReference type="RefSeq" id="WP_200760586.1">
    <property type="nucleotide sequence ID" value="NZ_AP023366.1"/>
</dbReference>
<name>A0A7I8DCP0_9BACL</name>
<evidence type="ECO:0000313" key="12">
    <source>
        <dbReference type="Proteomes" id="UP000593802"/>
    </source>
</evidence>
<dbReference type="AlphaFoldDB" id="A0A7I8DCP0"/>
<dbReference type="KEGG" id="eff:skT53_15810"/>
<evidence type="ECO:0000259" key="10">
    <source>
        <dbReference type="Pfam" id="PF02737"/>
    </source>
</evidence>
<protein>
    <submittedName>
        <fullName evidence="11">Enoyl-CoA hydratase</fullName>
    </submittedName>
</protein>
<dbReference type="GO" id="GO:0003857">
    <property type="term" value="F:(3S)-3-hydroxyacyl-CoA dehydrogenase (NAD+) activity"/>
    <property type="evidence" value="ECO:0007669"/>
    <property type="project" value="UniProtKB-EC"/>
</dbReference>
<keyword evidence="3" id="KW-0276">Fatty acid metabolism</keyword>
<keyword evidence="5" id="KW-0560">Oxidoreductase</keyword>
<dbReference type="PANTHER" id="PTHR48075">
    <property type="entry name" value="3-HYDROXYACYL-COA DEHYDROGENASE FAMILY PROTEIN"/>
    <property type="match status" value="1"/>
</dbReference>
<dbReference type="CDD" id="cd06558">
    <property type="entry name" value="crotonase-like"/>
    <property type="match status" value="1"/>
</dbReference>
<dbReference type="Gene3D" id="3.40.50.720">
    <property type="entry name" value="NAD(P)-binding Rossmann-like Domain"/>
    <property type="match status" value="1"/>
</dbReference>
<evidence type="ECO:0000256" key="4">
    <source>
        <dbReference type="ARBA" id="ARBA00022963"/>
    </source>
</evidence>
<keyword evidence="7" id="KW-0443">Lipid metabolism</keyword>
<comment type="catalytic activity">
    <reaction evidence="8">
        <text>a (3S)-3-hydroxyacyl-CoA + NAD(+) = a 3-oxoacyl-CoA + NADH + H(+)</text>
        <dbReference type="Rhea" id="RHEA:22432"/>
        <dbReference type="ChEBI" id="CHEBI:15378"/>
        <dbReference type="ChEBI" id="CHEBI:57318"/>
        <dbReference type="ChEBI" id="CHEBI:57540"/>
        <dbReference type="ChEBI" id="CHEBI:57945"/>
        <dbReference type="ChEBI" id="CHEBI:90726"/>
        <dbReference type="EC" id="1.1.1.35"/>
    </reaction>
</comment>
<dbReference type="Pfam" id="PF00378">
    <property type="entry name" value="ECH_1"/>
    <property type="match status" value="1"/>
</dbReference>
<dbReference type="InterPro" id="IPR006108">
    <property type="entry name" value="3HC_DH_C"/>
</dbReference>
<keyword evidence="4" id="KW-0442">Lipid degradation</keyword>
<dbReference type="InterPro" id="IPR036291">
    <property type="entry name" value="NAD(P)-bd_dom_sf"/>
</dbReference>
<feature type="domain" description="3-hydroxyacyl-CoA dehydrogenase C-terminal" evidence="9">
    <location>
        <begin position="208"/>
        <end position="307"/>
    </location>
</feature>
<accession>A0A7I8DCP0</accession>
<evidence type="ECO:0000256" key="7">
    <source>
        <dbReference type="ARBA" id="ARBA00023098"/>
    </source>
</evidence>
<evidence type="ECO:0000256" key="1">
    <source>
        <dbReference type="ARBA" id="ARBA00005005"/>
    </source>
</evidence>
<evidence type="ECO:0000256" key="3">
    <source>
        <dbReference type="ARBA" id="ARBA00022832"/>
    </source>
</evidence>
<dbReference type="SUPFAM" id="SSF48179">
    <property type="entry name" value="6-phosphogluconate dehydrogenase C-terminal domain-like"/>
    <property type="match status" value="2"/>
</dbReference>
<dbReference type="SUPFAM" id="SSF51735">
    <property type="entry name" value="NAD(P)-binding Rossmann-fold domains"/>
    <property type="match status" value="1"/>
</dbReference>
<evidence type="ECO:0000256" key="6">
    <source>
        <dbReference type="ARBA" id="ARBA00023027"/>
    </source>
</evidence>
<dbReference type="Pfam" id="PF00725">
    <property type="entry name" value="3HCDH"/>
    <property type="match status" value="1"/>
</dbReference>
<dbReference type="Gene3D" id="3.90.226.10">
    <property type="entry name" value="2-enoyl-CoA Hydratase, Chain A, domain 1"/>
    <property type="match status" value="1"/>
</dbReference>
<evidence type="ECO:0000256" key="8">
    <source>
        <dbReference type="ARBA" id="ARBA00049556"/>
    </source>
</evidence>
<dbReference type="PANTHER" id="PTHR48075:SF7">
    <property type="entry name" value="3-HYDROXYACYL-COA DEHYDROGENASE-RELATED"/>
    <property type="match status" value="1"/>
</dbReference>
<evidence type="ECO:0000256" key="5">
    <source>
        <dbReference type="ARBA" id="ARBA00023002"/>
    </source>
</evidence>
<keyword evidence="6" id="KW-0520">NAD</keyword>
<dbReference type="GO" id="GO:0070403">
    <property type="term" value="F:NAD+ binding"/>
    <property type="evidence" value="ECO:0007669"/>
    <property type="project" value="InterPro"/>
</dbReference>
<sequence length="796" mass="87733">MDFKIGKVAVIGAGVMGTGIAAHLANVGIPSYLLDIVPNELTEEEKAKGLSLQHPLVRNRFANRGKEALLKSKPALLYVPGNADLIKTGNIEDDFSVLSEVDWIIEVVVEKLQVKQQLFEKIESVWKPGIIVSSNTSGVSINQMSEGRSQEFRQHFLGTHFFNPVRYMKLLEVIPCSDTKPELLDFMVNFGERVLGKGVVVCKDTVNFIANRIGTYGLMVTVQEMTKNGLTIDEIDAITGPAMGRPKSATFRTLDIVGLDTFVNVANNVHANVTDPDEKATFVVPDFIQQMVERRWLGQKTKQGFYKKEGKEISVLDYNTLDYRPAGKPNFASLEAAKAQKGSAAKVKTLVNGEDKAALFAWGVLKRVLLYTAERVEEIADDIVSVDKAMKWGFNWELGPFETWDAIGLEKSVARMKQEGETIPAWVEQMLASGKTAFYSRENGVKLFATLKGDYKGIEQPKEFIDLKALKEQGKKVKSNAGASLIDIGDGIVCLEFHSQNQVIGDDITNMINETITEVSNNWRGLVIGNQAKNFCVGANLMMILMGAQDEEWDDIAYSVKRFQDTLLKLKYLDKPVVAAPFSMTLGGGIEVCYPADRIQAAAESYIGLVEVGVGLLPGGGGNKELLIRNIEAVQDNKDVDLQPFVNKTFETIAMAKVSTSGPDAKTLGHLRQTDGVTVNTDYLIYDAKQAAISLADAGYRPPQRKKVRVVGEAGFAVLKVALFGMKHSGFISDHDMKIAEKVAYVLTGGDVPANTWVTEEYLLDLEREAFLSLCGEPKSQERMRYMLTNGKPLRN</sequence>
<dbReference type="Proteomes" id="UP000593802">
    <property type="component" value="Chromosome"/>
</dbReference>
<dbReference type="InterPro" id="IPR029045">
    <property type="entry name" value="ClpP/crotonase-like_dom_sf"/>
</dbReference>
<dbReference type="InterPro" id="IPR008927">
    <property type="entry name" value="6-PGluconate_DH-like_C_sf"/>
</dbReference>
<dbReference type="GO" id="GO:0006635">
    <property type="term" value="P:fatty acid beta-oxidation"/>
    <property type="evidence" value="ECO:0007669"/>
    <property type="project" value="UniProtKB-UniPathway"/>
</dbReference>
<dbReference type="InterPro" id="IPR006176">
    <property type="entry name" value="3-OHacyl-CoA_DH_NAD-bd"/>
</dbReference>
<comment type="similarity">
    <text evidence="2">Belongs to the 3-hydroxyacyl-CoA dehydrogenase family.</text>
</comment>
<evidence type="ECO:0000259" key="9">
    <source>
        <dbReference type="Pfam" id="PF00725"/>
    </source>
</evidence>
<keyword evidence="12" id="KW-1185">Reference proteome</keyword>
<dbReference type="UniPathway" id="UPA00659"/>